<protein>
    <submittedName>
        <fullName evidence="2">Uncharacterized protein</fullName>
    </submittedName>
</protein>
<proteinExistence type="predicted"/>
<comment type="caution">
    <text evidence="2">The sequence shown here is derived from an EMBL/GenBank/DDBJ whole genome shotgun (WGS) entry which is preliminary data.</text>
</comment>
<dbReference type="RefSeq" id="XP_060285299.1">
    <property type="nucleotide sequence ID" value="XM_060423755.1"/>
</dbReference>
<sequence>MAVRASSGLFRLPGIPNPIQNPRRAVVDNPEPPRRPLRSPTGRKCGSSLRELLVCARSDERTGVMDDRALQRCHWRRPPRTADHPRSQWPQKLALVPHFPAYGLQFPETVTGARGPIGASLGVKETTSIVSFPDQVLELHAICYEGVRPCLQCWLFAAKIERAWGVPRVDPGASARRTTPASAAWTWVCRPGSCLLQPSASFSSRSSMTACSPTPNGFSSSN</sequence>
<dbReference type="AlphaFoldDB" id="A0AAJ0C7F7"/>
<evidence type="ECO:0000256" key="1">
    <source>
        <dbReference type="SAM" id="MobiDB-lite"/>
    </source>
</evidence>
<reference evidence="2" key="1">
    <citation type="submission" date="2023-06" db="EMBL/GenBank/DDBJ databases">
        <title>Genome-scale phylogeny and comparative genomics of the fungal order Sordariales.</title>
        <authorList>
            <consortium name="Lawrence Berkeley National Laboratory"/>
            <person name="Hensen N."/>
            <person name="Bonometti L."/>
            <person name="Westerberg I."/>
            <person name="Brannstrom I.O."/>
            <person name="Guillou S."/>
            <person name="Cros-Aarteil S."/>
            <person name="Calhoun S."/>
            <person name="Haridas S."/>
            <person name="Kuo A."/>
            <person name="Mondo S."/>
            <person name="Pangilinan J."/>
            <person name="Riley R."/>
            <person name="Labutti K."/>
            <person name="Andreopoulos B."/>
            <person name="Lipzen A."/>
            <person name="Chen C."/>
            <person name="Yanf M."/>
            <person name="Daum C."/>
            <person name="Ng V."/>
            <person name="Clum A."/>
            <person name="Steindorff A."/>
            <person name="Ohm R."/>
            <person name="Martin F."/>
            <person name="Silar P."/>
            <person name="Natvig D."/>
            <person name="Lalanne C."/>
            <person name="Gautier V."/>
            <person name="Ament-Velasquez S.L."/>
            <person name="Kruys A."/>
            <person name="Hutchinson M.I."/>
            <person name="Powell A.J."/>
            <person name="Barry K."/>
            <person name="Miller A.N."/>
            <person name="Grigoriev I.V."/>
            <person name="Debuchy R."/>
            <person name="Gladieux P."/>
            <person name="Thoren M.H."/>
            <person name="Johannesson H."/>
        </authorList>
    </citation>
    <scope>NUCLEOTIDE SEQUENCE</scope>
    <source>
        <strain evidence="2">8032-3</strain>
    </source>
</reference>
<dbReference type="EMBL" id="MU839003">
    <property type="protein sequence ID" value="KAK1769086.1"/>
    <property type="molecule type" value="Genomic_DNA"/>
</dbReference>
<keyword evidence="3" id="KW-1185">Reference proteome</keyword>
<evidence type="ECO:0000313" key="2">
    <source>
        <dbReference type="EMBL" id="KAK1769086.1"/>
    </source>
</evidence>
<dbReference type="GeneID" id="85306942"/>
<accession>A0AAJ0C7F7</accession>
<organism evidence="2 3">
    <name type="scientific">Phialemonium atrogriseum</name>
    <dbReference type="NCBI Taxonomy" id="1093897"/>
    <lineage>
        <taxon>Eukaryota</taxon>
        <taxon>Fungi</taxon>
        <taxon>Dikarya</taxon>
        <taxon>Ascomycota</taxon>
        <taxon>Pezizomycotina</taxon>
        <taxon>Sordariomycetes</taxon>
        <taxon>Sordariomycetidae</taxon>
        <taxon>Cephalothecales</taxon>
        <taxon>Cephalothecaceae</taxon>
        <taxon>Phialemonium</taxon>
    </lineage>
</organism>
<dbReference type="Proteomes" id="UP001244011">
    <property type="component" value="Unassembled WGS sequence"/>
</dbReference>
<name>A0AAJ0C7F7_9PEZI</name>
<evidence type="ECO:0000313" key="3">
    <source>
        <dbReference type="Proteomes" id="UP001244011"/>
    </source>
</evidence>
<feature type="region of interest" description="Disordered" evidence="1">
    <location>
        <begin position="1"/>
        <end position="44"/>
    </location>
</feature>
<gene>
    <name evidence="2" type="ORF">QBC33DRAFT_341255</name>
</gene>